<evidence type="ECO:0000256" key="6">
    <source>
        <dbReference type="SAM" id="Phobius"/>
    </source>
</evidence>
<keyword evidence="3 6" id="KW-0812">Transmembrane</keyword>
<evidence type="ECO:0000313" key="7">
    <source>
        <dbReference type="EMBL" id="PRP85561.1"/>
    </source>
</evidence>
<evidence type="ECO:0008006" key="9">
    <source>
        <dbReference type="Google" id="ProtNLM"/>
    </source>
</evidence>
<organism evidence="7 8">
    <name type="scientific">Planoprotostelium fungivorum</name>
    <dbReference type="NCBI Taxonomy" id="1890364"/>
    <lineage>
        <taxon>Eukaryota</taxon>
        <taxon>Amoebozoa</taxon>
        <taxon>Evosea</taxon>
        <taxon>Variosea</taxon>
        <taxon>Cavosteliida</taxon>
        <taxon>Cavosteliaceae</taxon>
        <taxon>Planoprotostelium</taxon>
    </lineage>
</organism>
<feature type="transmembrane region" description="Helical" evidence="6">
    <location>
        <begin position="98"/>
        <end position="119"/>
    </location>
</feature>
<dbReference type="InterPro" id="IPR019334">
    <property type="entry name" value="TMEM170A/B/YPR153W-like"/>
</dbReference>
<protein>
    <recommendedName>
        <fullName evidence="9">Transmembrane protein</fullName>
    </recommendedName>
</protein>
<feature type="transmembrane region" description="Helical" evidence="6">
    <location>
        <begin position="53"/>
        <end position="86"/>
    </location>
</feature>
<reference evidence="7 8" key="1">
    <citation type="journal article" date="2018" name="Genome Biol. Evol.">
        <title>Multiple Roots of Fruiting Body Formation in Amoebozoa.</title>
        <authorList>
            <person name="Hillmann F."/>
            <person name="Forbes G."/>
            <person name="Novohradska S."/>
            <person name="Ferling I."/>
            <person name="Riege K."/>
            <person name="Groth M."/>
            <person name="Westermann M."/>
            <person name="Marz M."/>
            <person name="Spaller T."/>
            <person name="Winckler T."/>
            <person name="Schaap P."/>
            <person name="Glockner G."/>
        </authorList>
    </citation>
    <scope>NUCLEOTIDE SEQUENCE [LARGE SCALE GENOMIC DNA]</scope>
    <source>
        <strain evidence="7 8">Jena</strain>
    </source>
</reference>
<evidence type="ECO:0000256" key="1">
    <source>
        <dbReference type="ARBA" id="ARBA00004141"/>
    </source>
</evidence>
<proteinExistence type="inferred from homology"/>
<keyword evidence="5 6" id="KW-0472">Membrane</keyword>
<dbReference type="AlphaFoldDB" id="A0A2P6NNM7"/>
<evidence type="ECO:0000256" key="5">
    <source>
        <dbReference type="ARBA" id="ARBA00023136"/>
    </source>
</evidence>
<evidence type="ECO:0000256" key="4">
    <source>
        <dbReference type="ARBA" id="ARBA00022989"/>
    </source>
</evidence>
<comment type="subcellular location">
    <subcellularLocation>
        <location evidence="1">Membrane</location>
        <topology evidence="1">Multi-pass membrane protein</topology>
    </subcellularLocation>
</comment>
<dbReference type="EMBL" id="MDYQ01000043">
    <property type="protein sequence ID" value="PRP85561.1"/>
    <property type="molecule type" value="Genomic_DNA"/>
</dbReference>
<dbReference type="Proteomes" id="UP000241769">
    <property type="component" value="Unassembled WGS sequence"/>
</dbReference>
<comment type="similarity">
    <text evidence="2">Belongs to the TMEM170 family.</text>
</comment>
<sequence length="122" mass="13743">MVNVFSAEKLETMTDMWVCITVWNSFAIGILYFLWGMIATWRFNRHMNKKTLPLAFLSFPIIATAWGLFVGLVTGVLYAAAIAFLYVAGDFNLSWRSAAIWGSALALAHLLLSLIQTYIPIY</sequence>
<dbReference type="GO" id="GO:0016020">
    <property type="term" value="C:membrane"/>
    <property type="evidence" value="ECO:0007669"/>
    <property type="project" value="UniProtKB-SubCell"/>
</dbReference>
<dbReference type="Pfam" id="PF10190">
    <property type="entry name" value="Tmemb_170"/>
    <property type="match status" value="1"/>
</dbReference>
<accession>A0A2P6NNM7</accession>
<dbReference type="InParanoid" id="A0A2P6NNM7"/>
<keyword evidence="4 6" id="KW-1133">Transmembrane helix</keyword>
<evidence type="ECO:0000313" key="8">
    <source>
        <dbReference type="Proteomes" id="UP000241769"/>
    </source>
</evidence>
<evidence type="ECO:0000256" key="3">
    <source>
        <dbReference type="ARBA" id="ARBA00022692"/>
    </source>
</evidence>
<gene>
    <name evidence="7" type="ORF">PROFUN_06793</name>
</gene>
<name>A0A2P6NNM7_9EUKA</name>
<comment type="caution">
    <text evidence="7">The sequence shown here is derived from an EMBL/GenBank/DDBJ whole genome shotgun (WGS) entry which is preliminary data.</text>
</comment>
<feature type="transmembrane region" description="Helical" evidence="6">
    <location>
        <begin position="20"/>
        <end position="41"/>
    </location>
</feature>
<evidence type="ECO:0000256" key="2">
    <source>
        <dbReference type="ARBA" id="ARBA00006325"/>
    </source>
</evidence>
<keyword evidence="8" id="KW-1185">Reference proteome</keyword>